<organism evidence="1 2">
    <name type="scientific">Peptoclostridium litorale DSM 5388</name>
    <dbReference type="NCBI Taxonomy" id="1121324"/>
    <lineage>
        <taxon>Bacteria</taxon>
        <taxon>Bacillati</taxon>
        <taxon>Bacillota</taxon>
        <taxon>Clostridia</taxon>
        <taxon>Peptostreptococcales</taxon>
        <taxon>Peptoclostridiaceae</taxon>
        <taxon>Peptoclostridium</taxon>
    </lineage>
</organism>
<comment type="caution">
    <text evidence="1">The sequence shown here is derived from an EMBL/GenBank/DDBJ whole genome shotgun (WGS) entry which is preliminary data.</text>
</comment>
<reference evidence="1 2" key="1">
    <citation type="submission" date="2014-03" db="EMBL/GenBank/DDBJ databases">
        <title>Genome sequence of Clostridium litorale W6, DSM 5388.</title>
        <authorList>
            <person name="Poehlein A."/>
            <person name="Jagirdar A."/>
            <person name="Khonsari B."/>
            <person name="Chibani C.M."/>
            <person name="Gutierrez Gutierrez D.A."/>
            <person name="Davydova E."/>
            <person name="Alghaithi H.S."/>
            <person name="Nair K.P."/>
            <person name="Dhamotharan K."/>
            <person name="Chandran L."/>
            <person name="G W."/>
            <person name="Daniel R."/>
        </authorList>
    </citation>
    <scope>NUCLEOTIDE SEQUENCE [LARGE SCALE GENOMIC DNA]</scope>
    <source>
        <strain evidence="1 2">W6</strain>
    </source>
</reference>
<gene>
    <name evidence="1" type="ORF">CLIT_2c03080</name>
</gene>
<dbReference type="AlphaFoldDB" id="A0A069RRA1"/>
<name>A0A069RRA1_PEPLI</name>
<evidence type="ECO:0000313" key="2">
    <source>
        <dbReference type="Proteomes" id="UP000027946"/>
    </source>
</evidence>
<dbReference type="EMBL" id="JJMM01000002">
    <property type="protein sequence ID" value="KDR96702.1"/>
    <property type="molecule type" value="Genomic_DNA"/>
</dbReference>
<dbReference type="Proteomes" id="UP000027946">
    <property type="component" value="Unassembled WGS sequence"/>
</dbReference>
<proteinExistence type="predicted"/>
<protein>
    <submittedName>
        <fullName evidence="1">Uncharacterized protein</fullName>
    </submittedName>
</protein>
<evidence type="ECO:0000313" key="1">
    <source>
        <dbReference type="EMBL" id="KDR96702.1"/>
    </source>
</evidence>
<accession>A0A069RRA1</accession>
<keyword evidence="2" id="KW-1185">Reference proteome</keyword>
<sequence>MKLLRAGDIEDVNVAAGSENLQNLNIQNIEEGENYV</sequence>